<comment type="caution">
    <text evidence="2">Lacks conserved residue(s) required for the propagation of feature annotation.</text>
</comment>
<dbReference type="KEGG" id="aaf:AURANDRAFT_70767"/>
<feature type="transmembrane region" description="Helical" evidence="4">
    <location>
        <begin position="1122"/>
        <end position="1143"/>
    </location>
</feature>
<feature type="non-terminal residue" evidence="7">
    <location>
        <position position="1641"/>
    </location>
</feature>
<dbReference type="InterPro" id="IPR013517">
    <property type="entry name" value="FG-GAP"/>
</dbReference>
<dbReference type="InterPro" id="IPR028994">
    <property type="entry name" value="Integrin_alpha_N"/>
</dbReference>
<feature type="region of interest" description="Disordered" evidence="3">
    <location>
        <begin position="1450"/>
        <end position="1484"/>
    </location>
</feature>
<dbReference type="PANTHER" id="PTHR46580">
    <property type="entry name" value="SENSOR KINASE-RELATED"/>
    <property type="match status" value="1"/>
</dbReference>
<feature type="chain" id="PRO_5003262557" description="EGF-like domain-containing protein" evidence="5">
    <location>
        <begin position="26"/>
        <end position="1641"/>
    </location>
</feature>
<gene>
    <name evidence="7" type="ORF">AURANDRAFT_70767</name>
</gene>
<evidence type="ECO:0000259" key="6">
    <source>
        <dbReference type="PROSITE" id="PS50026"/>
    </source>
</evidence>
<dbReference type="SMART" id="SM00180">
    <property type="entry name" value="EGF_Lam"/>
    <property type="match status" value="1"/>
</dbReference>
<feature type="domain" description="EGF-like" evidence="6">
    <location>
        <begin position="687"/>
        <end position="730"/>
    </location>
</feature>
<feature type="region of interest" description="Disordered" evidence="3">
    <location>
        <begin position="1426"/>
        <end position="1445"/>
    </location>
</feature>
<keyword evidence="4" id="KW-0812">Transmembrane</keyword>
<evidence type="ECO:0000256" key="4">
    <source>
        <dbReference type="SAM" id="Phobius"/>
    </source>
</evidence>
<feature type="disulfide bond" evidence="2">
    <location>
        <begin position="785"/>
        <end position="794"/>
    </location>
</feature>
<dbReference type="RefSeq" id="XP_009033230.1">
    <property type="nucleotide sequence ID" value="XM_009034982.1"/>
</dbReference>
<dbReference type="PROSITE" id="PS50026">
    <property type="entry name" value="EGF_3"/>
    <property type="match status" value="2"/>
</dbReference>
<dbReference type="SUPFAM" id="SSF69318">
    <property type="entry name" value="Integrin alpha N-terminal domain"/>
    <property type="match status" value="3"/>
</dbReference>
<evidence type="ECO:0000256" key="3">
    <source>
        <dbReference type="SAM" id="MobiDB-lite"/>
    </source>
</evidence>
<proteinExistence type="predicted"/>
<feature type="transmembrane region" description="Helical" evidence="4">
    <location>
        <begin position="1314"/>
        <end position="1334"/>
    </location>
</feature>
<feature type="compositionally biased region" description="Basic and acidic residues" evidence="3">
    <location>
        <begin position="32"/>
        <end position="43"/>
    </location>
</feature>
<sequence>MGSFRPPAAALLLAALLCGAQPPSAEEGASSDAKDASSDEEGRSNSQQTLSSSETNRFCRLANSSGCWGRNRAYGDDALLTFADLNVTATYEPTRLRPALGDLDGDADLDLVVGASDVGDARDILGHRGDVFLFWNVGSALAPAFRWDDAFGYPFYPATVATENPPCAGAAAVVTCGCDFPCANVTGQLAPALADLDGDADLDLVLGSERAYLRYLENVGGAAAPSFVDASDAAGAPFGSGLVAAFEADAAGAYECPSPSFADFDGDGDLDMVLGASNGNLHYYVNEGNATAPRLVESDAVVFSESVGAVSAAAAADVDGDGDVDVLLGEMMPYVNLARNVGSRYEPYFERPDDADEPLNNWAAATAYDDLTQAYAAPAVGDLDGDGLPDVLVGSVDGLVVLYLTTVSEAHYGETWEDLQADSPTQSLVDADGDGDLDVILSSAYGGAVYLLENDGGAASPHFALHGDGGANAAADAFAGKEHMALAVGDVDGDGAFDVAFGDGDGAVAFFYNRGSADAFRFDFADPDLVVDAPDGRTLAKPELGDVDGDADLDLVATYAPAFTPIVYFENGGNASRPAFVEAPSGQNPFDAVDAIHIDQTVLALYDVDADGDLDLLLAKLTGTAVYYANFGSSTAMDLVEDAEHGLNEASLGALATAPAVALGDLDGDGAAELLVGDQGGFLTYYANSYCQLASGDGACSLRGLCRAGDGRYAAAACECLSGTTGDQCEECRPGFWGADCDLCPEGGGEDRNAPRITDTCGVAGSGRSRGSCDDGAQGGGNCTCFDPFTGASCADGACPAGTVETAELDDSGLYYAASCPSPTTTLRAGGVACLDCVVGYYFDDVYYDREGRAAAAASGVQCVACCPACPAGADCAAAGVALAALPAARNFWRAAASATKLYACELDGACRGGNDTARLCRDGHEGVLCGTCAANHFYDAALDRCLECATPAMDISESPGKLIALGLLLAVVLALVAYWARFRVGSVARLQDTLNMLVTGREDDFAEQEAEAGGAPPTWLVKVKIMLGLFQIVGAMPWSLPDVSFPARLLPVVAWANYLNFDLLSWVPMECFGRFGYFDQLVSTTLAPLAGLGVVALVTAARRATAAALDRRAEIYSQGTYAALLLTFCVLPGCSSITFRFLSCARYDAGDYEDDLLVLHADPAVECRGDRWNAWRGYVGLMLCVYPVGIPLSYFCVLYRLRRELDPALDDDRECDAIRTRDRAGSGFDDVDDMFAEARARYAAVVAQGRKIEARKTRHAKAVEPVACPAARIFDPTSTWTRRFLVEEYEPRCYLFSVFECFRRVALTGGLTVFAFGGATQAAMGLLISLVSYKVYAVAAPFIEDDDDLVSEVAQLELVFVFFSALMLVVADTAEGETSHARAIFSAFLGLAFALGLAVVVFIVAVELWGRDAVLAPFGVSAKVDDDDDEEEDGAAPPPLRDGVFPVAAFEPAGAPPKPRPRRRRAARRAKRRPAGAPAPAPDPDAPALSCWVGCFQPGDDDALRALGPATTLLSGNWTYFPEACRERGEASATSPEFGKGIDGVGHFGQFIVEGIRERRGAPPRLSRFFGESASVAGAYFVGVGGLGDGFDPSLYCHERDHVKQALDPKRPSKRCEPAAAFREHFASLYPTGAALFRDH</sequence>
<dbReference type="InterPro" id="IPR000742">
    <property type="entry name" value="EGF"/>
</dbReference>
<dbReference type="Pfam" id="PF13517">
    <property type="entry name" value="FG-GAP_3"/>
    <property type="match status" value="1"/>
</dbReference>
<reference evidence="7 8" key="1">
    <citation type="journal article" date="2011" name="Proc. Natl. Acad. Sci. U.S.A.">
        <title>Niche of harmful alga Aureococcus anophagefferens revealed through ecogenomics.</title>
        <authorList>
            <person name="Gobler C.J."/>
            <person name="Berry D.L."/>
            <person name="Dyhrman S.T."/>
            <person name="Wilhelm S.W."/>
            <person name="Salamov A."/>
            <person name="Lobanov A.V."/>
            <person name="Zhang Y."/>
            <person name="Collier J.L."/>
            <person name="Wurch L.L."/>
            <person name="Kustka A.B."/>
            <person name="Dill B.D."/>
            <person name="Shah M."/>
            <person name="VerBerkmoes N.C."/>
            <person name="Kuo A."/>
            <person name="Terry A."/>
            <person name="Pangilinan J."/>
            <person name="Lindquist E.A."/>
            <person name="Lucas S."/>
            <person name="Paulsen I.T."/>
            <person name="Hattenrath-Lehmann T.K."/>
            <person name="Talmage S.C."/>
            <person name="Walker E.A."/>
            <person name="Koch F."/>
            <person name="Burson A.M."/>
            <person name="Marcoval M.A."/>
            <person name="Tang Y.Z."/>
            <person name="Lecleir G.R."/>
            <person name="Coyne K.J."/>
            <person name="Berg G.M."/>
            <person name="Bertrand E.M."/>
            <person name="Saito M.A."/>
            <person name="Gladyshev V.N."/>
            <person name="Grigoriev I.V."/>
        </authorList>
    </citation>
    <scope>NUCLEOTIDE SEQUENCE [LARGE SCALE GENOMIC DNA]</scope>
    <source>
        <strain evidence="8">CCMP 1984</strain>
    </source>
</reference>
<evidence type="ECO:0000256" key="2">
    <source>
        <dbReference type="PROSITE-ProRule" id="PRU00076"/>
    </source>
</evidence>
<dbReference type="InParanoid" id="F0XYM7"/>
<accession>F0XYM7</accession>
<dbReference type="CDD" id="cd00055">
    <property type="entry name" value="EGF_Lam"/>
    <property type="match status" value="1"/>
</dbReference>
<dbReference type="PROSITE" id="PS01186">
    <property type="entry name" value="EGF_2"/>
    <property type="match status" value="1"/>
</dbReference>
<dbReference type="PROSITE" id="PS01248">
    <property type="entry name" value="EGF_LAM_1"/>
    <property type="match status" value="1"/>
</dbReference>
<evidence type="ECO:0000313" key="7">
    <source>
        <dbReference type="EMBL" id="EGB12149.1"/>
    </source>
</evidence>
<feature type="disulfide bond" evidence="2">
    <location>
        <begin position="720"/>
        <end position="729"/>
    </location>
</feature>
<dbReference type="GeneID" id="20227908"/>
<feature type="transmembrane region" description="Helical" evidence="4">
    <location>
        <begin position="1354"/>
        <end position="1372"/>
    </location>
</feature>
<dbReference type="InterPro" id="IPR002049">
    <property type="entry name" value="LE_dom"/>
</dbReference>
<protein>
    <recommendedName>
        <fullName evidence="6">EGF-like domain-containing protein</fullName>
    </recommendedName>
</protein>
<keyword evidence="8" id="KW-1185">Reference proteome</keyword>
<feature type="transmembrane region" description="Helical" evidence="4">
    <location>
        <begin position="1179"/>
        <end position="1200"/>
    </location>
</feature>
<evidence type="ECO:0000313" key="8">
    <source>
        <dbReference type="Proteomes" id="UP000002729"/>
    </source>
</evidence>
<keyword evidence="1 5" id="KW-0732">Signal</keyword>
<organism evidence="8">
    <name type="scientific">Aureococcus anophagefferens</name>
    <name type="common">Harmful bloom alga</name>
    <dbReference type="NCBI Taxonomy" id="44056"/>
    <lineage>
        <taxon>Eukaryota</taxon>
        <taxon>Sar</taxon>
        <taxon>Stramenopiles</taxon>
        <taxon>Ochrophyta</taxon>
        <taxon>Pelagophyceae</taxon>
        <taxon>Pelagomonadales</taxon>
        <taxon>Pelagomonadaceae</taxon>
        <taxon>Aureococcus</taxon>
    </lineage>
</organism>
<feature type="compositionally biased region" description="Basic residues" evidence="3">
    <location>
        <begin position="1460"/>
        <end position="1475"/>
    </location>
</feature>
<dbReference type="EMBL" id="GL833121">
    <property type="protein sequence ID" value="EGB12149.1"/>
    <property type="molecule type" value="Genomic_DNA"/>
</dbReference>
<feature type="domain" description="EGF-like" evidence="6">
    <location>
        <begin position="757"/>
        <end position="795"/>
    </location>
</feature>
<keyword evidence="4" id="KW-0472">Membrane</keyword>
<feature type="region of interest" description="Disordered" evidence="3">
    <location>
        <begin position="22"/>
        <end position="51"/>
    </location>
</feature>
<keyword evidence="2" id="KW-1015">Disulfide bond</keyword>
<evidence type="ECO:0000256" key="5">
    <source>
        <dbReference type="SAM" id="SignalP"/>
    </source>
</evidence>
<evidence type="ECO:0000256" key="1">
    <source>
        <dbReference type="ARBA" id="ARBA00022729"/>
    </source>
</evidence>
<dbReference type="OrthoDB" id="5950997at2759"/>
<feature type="compositionally biased region" description="Acidic residues" evidence="3">
    <location>
        <begin position="1426"/>
        <end position="1435"/>
    </location>
</feature>
<feature type="transmembrane region" description="Helical" evidence="4">
    <location>
        <begin position="1384"/>
        <end position="1407"/>
    </location>
</feature>
<dbReference type="Proteomes" id="UP000002729">
    <property type="component" value="Unassembled WGS sequence"/>
</dbReference>
<dbReference type="PROSITE" id="PS00022">
    <property type="entry name" value="EGF_1"/>
    <property type="match status" value="2"/>
</dbReference>
<keyword evidence="4" id="KW-1133">Transmembrane helix</keyword>
<feature type="transmembrane region" description="Helical" evidence="4">
    <location>
        <begin position="963"/>
        <end position="981"/>
    </location>
</feature>
<keyword evidence="2" id="KW-0245">EGF-like domain</keyword>
<dbReference type="Gene3D" id="2.130.10.130">
    <property type="entry name" value="Integrin alpha, N-terminal"/>
    <property type="match status" value="2"/>
</dbReference>
<feature type="signal peptide" evidence="5">
    <location>
        <begin position="1"/>
        <end position="25"/>
    </location>
</feature>
<name>F0XYM7_AURAN</name>
<feature type="transmembrane region" description="Helical" evidence="4">
    <location>
        <begin position="1082"/>
        <end position="1101"/>
    </location>
</feature>